<feature type="non-terminal residue" evidence="3">
    <location>
        <position position="462"/>
    </location>
</feature>
<accession>A0A843TWG4</accession>
<dbReference type="OrthoDB" id="786614at2759"/>
<feature type="signal peptide" evidence="2">
    <location>
        <begin position="1"/>
        <end position="20"/>
    </location>
</feature>
<keyword evidence="2" id="KW-0732">Signal</keyword>
<evidence type="ECO:0000256" key="1">
    <source>
        <dbReference type="SAM" id="MobiDB-lite"/>
    </source>
</evidence>
<proteinExistence type="predicted"/>
<organism evidence="3 4">
    <name type="scientific">Colocasia esculenta</name>
    <name type="common">Wild taro</name>
    <name type="synonym">Arum esculentum</name>
    <dbReference type="NCBI Taxonomy" id="4460"/>
    <lineage>
        <taxon>Eukaryota</taxon>
        <taxon>Viridiplantae</taxon>
        <taxon>Streptophyta</taxon>
        <taxon>Embryophyta</taxon>
        <taxon>Tracheophyta</taxon>
        <taxon>Spermatophyta</taxon>
        <taxon>Magnoliopsida</taxon>
        <taxon>Liliopsida</taxon>
        <taxon>Araceae</taxon>
        <taxon>Aroideae</taxon>
        <taxon>Colocasieae</taxon>
        <taxon>Colocasia</taxon>
    </lineage>
</organism>
<dbReference type="EMBL" id="NMUH01000177">
    <property type="protein sequence ID" value="MQL73704.1"/>
    <property type="molecule type" value="Genomic_DNA"/>
</dbReference>
<evidence type="ECO:0000256" key="2">
    <source>
        <dbReference type="SAM" id="SignalP"/>
    </source>
</evidence>
<evidence type="ECO:0000313" key="3">
    <source>
        <dbReference type="EMBL" id="MQL73704.1"/>
    </source>
</evidence>
<feature type="chain" id="PRO_5032472305" description="CCHC-type domain-containing protein" evidence="2">
    <location>
        <begin position="21"/>
        <end position="462"/>
    </location>
</feature>
<sequence>LKSIFDSLVFFCFFAPLLFSGEELLKNRQISILHEERVLDTVQLTPDQLQRLAKIPMCPGKAVDFSRLSGNLSWVEDTLNAMGWTKLCQISEPSVENAIRAFYASLQVSSGSSVFGDEFRTCWSRVEEFLVAGEQEIVHTKSFFFPFLSAATCTNHPLEVDQSPEWFSGARGVGFKAEGFGVLRVVMGKAQSRWGSSPMGKLACSQNFGLCNACRSERLASTSLDAGISVGVHGWTLTPHRRHAIDANMAFGQKVKEKKAAEFATLKQKGMSGDEYEAQFARLAVYSPHLVGIERLKANRFMDGLRPMFIEKLGPYNIQTYTEMVQRAQLVEDTMAKVEGMRGKDISKPTFIKRGAVDTTGTFPNNNNNNNYNNKRPTTGKDYGMEKKIKVEETKTVEYCNFCNKLGHRAEECWKKAGACLRCGNCDHRLPNGPMLKDQAGRNQMNNMGGHRCRCWTSIHDD</sequence>
<gene>
    <name evidence="3" type="ORF">Taro_006047</name>
</gene>
<evidence type="ECO:0000313" key="4">
    <source>
        <dbReference type="Proteomes" id="UP000652761"/>
    </source>
</evidence>
<feature type="region of interest" description="Disordered" evidence="1">
    <location>
        <begin position="357"/>
        <end position="381"/>
    </location>
</feature>
<protein>
    <recommendedName>
        <fullName evidence="5">CCHC-type domain-containing protein</fullName>
    </recommendedName>
</protein>
<feature type="compositionally biased region" description="Low complexity" evidence="1">
    <location>
        <begin position="365"/>
        <end position="374"/>
    </location>
</feature>
<name>A0A843TWG4_COLES</name>
<dbReference type="AlphaFoldDB" id="A0A843TWG4"/>
<dbReference type="Proteomes" id="UP000652761">
    <property type="component" value="Unassembled WGS sequence"/>
</dbReference>
<keyword evidence="4" id="KW-1185">Reference proteome</keyword>
<reference evidence="3" key="1">
    <citation type="submission" date="2017-07" db="EMBL/GenBank/DDBJ databases">
        <title>Taro Niue Genome Assembly and Annotation.</title>
        <authorList>
            <person name="Atibalentja N."/>
            <person name="Keating K."/>
            <person name="Fields C.J."/>
        </authorList>
    </citation>
    <scope>NUCLEOTIDE SEQUENCE</scope>
    <source>
        <strain evidence="3">Niue_2</strain>
        <tissue evidence="3">Leaf</tissue>
    </source>
</reference>
<comment type="caution">
    <text evidence="3">The sequence shown here is derived from an EMBL/GenBank/DDBJ whole genome shotgun (WGS) entry which is preliminary data.</text>
</comment>
<evidence type="ECO:0008006" key="5">
    <source>
        <dbReference type="Google" id="ProtNLM"/>
    </source>
</evidence>